<feature type="compositionally biased region" description="Pro residues" evidence="2">
    <location>
        <begin position="1"/>
        <end position="11"/>
    </location>
</feature>
<dbReference type="GO" id="GO:0000981">
    <property type="term" value="F:DNA-binding transcription factor activity, RNA polymerase II-specific"/>
    <property type="evidence" value="ECO:0007669"/>
    <property type="project" value="InterPro"/>
</dbReference>
<dbReference type="RefSeq" id="XP_047839691.1">
    <property type="nucleotide sequence ID" value="XM_047983719.1"/>
</dbReference>
<dbReference type="InterPro" id="IPR036864">
    <property type="entry name" value="Zn2-C6_fun-type_DNA-bd_sf"/>
</dbReference>
<evidence type="ECO:0000313" key="4">
    <source>
        <dbReference type="EMBL" id="UNI16210.1"/>
    </source>
</evidence>
<dbReference type="GeneID" id="72064631"/>
<keyword evidence="1" id="KW-0539">Nucleus</keyword>
<evidence type="ECO:0000313" key="5">
    <source>
        <dbReference type="Proteomes" id="UP000829364"/>
    </source>
</evidence>
<organism evidence="4 5">
    <name type="scientific">Purpureocillium takamizusanense</name>
    <dbReference type="NCBI Taxonomy" id="2060973"/>
    <lineage>
        <taxon>Eukaryota</taxon>
        <taxon>Fungi</taxon>
        <taxon>Dikarya</taxon>
        <taxon>Ascomycota</taxon>
        <taxon>Pezizomycotina</taxon>
        <taxon>Sordariomycetes</taxon>
        <taxon>Hypocreomycetidae</taxon>
        <taxon>Hypocreales</taxon>
        <taxon>Ophiocordycipitaceae</taxon>
        <taxon>Purpureocillium</taxon>
    </lineage>
</organism>
<evidence type="ECO:0000259" key="3">
    <source>
        <dbReference type="PROSITE" id="PS50048"/>
    </source>
</evidence>
<dbReference type="PANTHER" id="PTHR47657:SF7">
    <property type="entry name" value="STEROL REGULATORY ELEMENT-BINDING PROTEIN ECM22"/>
    <property type="match status" value="1"/>
</dbReference>
<dbReference type="OrthoDB" id="5419315at2759"/>
<dbReference type="PROSITE" id="PS50048">
    <property type="entry name" value="ZN2_CY6_FUNGAL_2"/>
    <property type="match status" value="1"/>
</dbReference>
<dbReference type="PROSITE" id="PS00463">
    <property type="entry name" value="ZN2_CY6_FUNGAL_1"/>
    <property type="match status" value="1"/>
</dbReference>
<dbReference type="EMBL" id="CP086355">
    <property type="protein sequence ID" value="UNI16210.1"/>
    <property type="molecule type" value="Genomic_DNA"/>
</dbReference>
<feature type="region of interest" description="Disordered" evidence="2">
    <location>
        <begin position="1"/>
        <end position="35"/>
    </location>
</feature>
<dbReference type="PANTHER" id="PTHR47657">
    <property type="entry name" value="STEROL REGULATORY ELEMENT-BINDING PROTEIN ECM22"/>
    <property type="match status" value="1"/>
</dbReference>
<evidence type="ECO:0000256" key="1">
    <source>
        <dbReference type="ARBA" id="ARBA00023242"/>
    </source>
</evidence>
<dbReference type="InterPro" id="IPR052400">
    <property type="entry name" value="Zn2-C6_fungal_TF"/>
</dbReference>
<gene>
    <name evidence="4" type="ORF">JDV02_002670</name>
</gene>
<sequence>MEPPLGQPPVLPSDDDQPPEKPYHAKRPHRKSRKGCLTCKARKVKCDEHRPICRNCRLRNQECVYATPPDSGSASSPSGSASSSSSASLVRAAAAPSIIIEPQFLPPDFDETAMRFLWYYTTNTCSSFTIEGGDWRPIEDIMRTTVVQYAFGSPFLMDTLLGLASLHQQTLLLDHNQQRAIAYRARAFEGYRHVITSPNGKDRCAMLANALLLTALASENFRDLYGPKCYIVNWMVVWRGIGLLIDHIGPEEVQASGLEPLFYRPQIDLGLSAADIPAHLLTMLEAIKEGDPEHQHIRIYYKVLEFLGSLFQNLRLGGFGAVMRLRIITWLTFLPQQFVDCVQNMLPRALVIVAHYVPFLKLMSAVWWLKGIGNRSLHDLLDHLGPKWSHLLKMPQDAIREEDELKVARIILGNPRWISQTPGGNYWDAQQEAETRALTWVDDQGRAVRARTVTEVPDEVNLAPGLGEGS</sequence>
<dbReference type="InterPro" id="IPR001138">
    <property type="entry name" value="Zn2Cys6_DnaBD"/>
</dbReference>
<dbReference type="Pfam" id="PF11951">
    <property type="entry name" value="Fungal_trans_2"/>
    <property type="match status" value="1"/>
</dbReference>
<reference evidence="4" key="1">
    <citation type="submission" date="2021-11" db="EMBL/GenBank/DDBJ databases">
        <title>Purpureocillium_takamizusanense_genome.</title>
        <authorList>
            <person name="Nguyen N.-H."/>
        </authorList>
    </citation>
    <scope>NUCLEOTIDE SEQUENCE</scope>
    <source>
        <strain evidence="4">PT3</strain>
    </source>
</reference>
<protein>
    <recommendedName>
        <fullName evidence="3">Zn(2)-C6 fungal-type domain-containing protein</fullName>
    </recommendedName>
</protein>
<evidence type="ECO:0000256" key="2">
    <source>
        <dbReference type="SAM" id="MobiDB-lite"/>
    </source>
</evidence>
<dbReference type="GO" id="GO:0008270">
    <property type="term" value="F:zinc ion binding"/>
    <property type="evidence" value="ECO:0007669"/>
    <property type="project" value="InterPro"/>
</dbReference>
<dbReference type="InterPro" id="IPR021858">
    <property type="entry name" value="Fun_TF"/>
</dbReference>
<dbReference type="CDD" id="cd00067">
    <property type="entry name" value="GAL4"/>
    <property type="match status" value="1"/>
</dbReference>
<dbReference type="SUPFAM" id="SSF57701">
    <property type="entry name" value="Zn2/Cys6 DNA-binding domain"/>
    <property type="match status" value="1"/>
</dbReference>
<dbReference type="Gene3D" id="4.10.240.10">
    <property type="entry name" value="Zn(2)-C6 fungal-type DNA-binding domain"/>
    <property type="match status" value="1"/>
</dbReference>
<feature type="domain" description="Zn(2)-C6 fungal-type" evidence="3">
    <location>
        <begin position="35"/>
        <end position="65"/>
    </location>
</feature>
<dbReference type="SMART" id="SM00066">
    <property type="entry name" value="GAL4"/>
    <property type="match status" value="1"/>
</dbReference>
<name>A0A9Q8QAT4_9HYPO</name>
<dbReference type="AlphaFoldDB" id="A0A9Q8QAT4"/>
<dbReference type="Proteomes" id="UP000829364">
    <property type="component" value="Chromosome 2"/>
</dbReference>
<keyword evidence="5" id="KW-1185">Reference proteome</keyword>
<proteinExistence type="predicted"/>
<accession>A0A9Q8QAT4</accession>
<dbReference type="KEGG" id="ptkz:JDV02_002670"/>
<dbReference type="Pfam" id="PF00172">
    <property type="entry name" value="Zn_clus"/>
    <property type="match status" value="1"/>
</dbReference>
<feature type="compositionally biased region" description="Basic residues" evidence="2">
    <location>
        <begin position="24"/>
        <end position="34"/>
    </location>
</feature>